<evidence type="ECO:0000259" key="1">
    <source>
        <dbReference type="PROSITE" id="PS50249"/>
    </source>
</evidence>
<feature type="domain" description="MPN" evidence="1">
    <location>
        <begin position="29"/>
        <end position="165"/>
    </location>
</feature>
<protein>
    <recommendedName>
        <fullName evidence="1">MPN domain-containing protein</fullName>
    </recommendedName>
</protein>
<dbReference type="GO" id="GO:0031369">
    <property type="term" value="F:translation initiation factor binding"/>
    <property type="evidence" value="ECO:0007669"/>
    <property type="project" value="TreeGrafter"/>
</dbReference>
<sequence length="321" mass="35500">MSSDNSFMHLVRPGVSAPAAASTAHNAQVKIHTPAMLSILEIVSKQIISSNKRIIGTLLGSRSEDGNIFEIMDVFMVPCNETGDSIAIEDQTHKTLYQLYKKSHPKQSVLGWFGSSNTIDSTTSLIHDFYSKGVDRAYPFPAIHLNVEYLNNDNQIVAPKVTTYIGAAVGKPATTAQIGWNTNVATNSYIFTPIPNQLINGTTTEKIAFNNLQQGVITNTTNLHQDLSYLSQQLEKVDSNLSELINYIDSGKSDNVDLLRLLSNTLLNRPQLLSNIEELQKLFRDHNQDVIMVEYLTKAVKDQIELSARLTAASGENKYEA</sequence>
<organism evidence="3">
    <name type="scientific">Spathaspora passalidarum (strain NRRL Y-27907 / 11-Y1)</name>
    <dbReference type="NCBI Taxonomy" id="619300"/>
    <lineage>
        <taxon>Eukaryota</taxon>
        <taxon>Fungi</taxon>
        <taxon>Dikarya</taxon>
        <taxon>Ascomycota</taxon>
        <taxon>Saccharomycotina</taxon>
        <taxon>Pichiomycetes</taxon>
        <taxon>Debaryomycetaceae</taxon>
        <taxon>Spathaspora</taxon>
    </lineage>
</organism>
<accession>G3AS68</accession>
<dbReference type="eggNOG" id="KOG2975">
    <property type="taxonomic scope" value="Eukaryota"/>
</dbReference>
<dbReference type="OrthoDB" id="25498at2759"/>
<dbReference type="HOGENOM" id="CLU_027018_0_0_1"/>
<gene>
    <name evidence="2" type="ORF">SPAPADRAFT_62921</name>
</gene>
<dbReference type="EMBL" id="GL996504">
    <property type="protein sequence ID" value="EGW31027.1"/>
    <property type="molecule type" value="Genomic_DNA"/>
</dbReference>
<dbReference type="Pfam" id="PF13012">
    <property type="entry name" value="MitMem_reg"/>
    <property type="match status" value="1"/>
</dbReference>
<evidence type="ECO:0000313" key="2">
    <source>
        <dbReference type="EMBL" id="EGW31027.1"/>
    </source>
</evidence>
<dbReference type="OMA" id="QDVIMIE"/>
<dbReference type="InterPro" id="IPR024969">
    <property type="entry name" value="EIF3F/CSN6-like_C"/>
</dbReference>
<dbReference type="AlphaFoldDB" id="G3AS68"/>
<dbReference type="InterPro" id="IPR000555">
    <property type="entry name" value="JAMM/MPN+_dom"/>
</dbReference>
<dbReference type="Proteomes" id="UP000000709">
    <property type="component" value="Unassembled WGS sequence"/>
</dbReference>
<evidence type="ECO:0000313" key="3">
    <source>
        <dbReference type="Proteomes" id="UP000000709"/>
    </source>
</evidence>
<dbReference type="PANTHER" id="PTHR10540:SF6">
    <property type="entry name" value="EUKARYOTIC TRANSLATION INITIATION FACTOR 3 SUBUNIT F"/>
    <property type="match status" value="1"/>
</dbReference>
<dbReference type="KEGG" id="spaa:SPAPADRAFT_62921"/>
<dbReference type="PANTHER" id="PTHR10540">
    <property type="entry name" value="EUKARYOTIC TRANSLATION INITIATION FACTOR 3 SUBUNIT F-RELATED"/>
    <property type="match status" value="1"/>
</dbReference>
<dbReference type="GeneID" id="18874527"/>
<reference evidence="2 3" key="1">
    <citation type="journal article" date="2011" name="Proc. Natl. Acad. Sci. U.S.A.">
        <title>Comparative genomics of xylose-fermenting fungi for enhanced biofuel production.</title>
        <authorList>
            <person name="Wohlbach D.J."/>
            <person name="Kuo A."/>
            <person name="Sato T.K."/>
            <person name="Potts K.M."/>
            <person name="Salamov A.A."/>
            <person name="LaButti K.M."/>
            <person name="Sun H."/>
            <person name="Clum A."/>
            <person name="Pangilinan J.L."/>
            <person name="Lindquist E.A."/>
            <person name="Lucas S."/>
            <person name="Lapidus A."/>
            <person name="Jin M."/>
            <person name="Gunawan C."/>
            <person name="Balan V."/>
            <person name="Dale B.E."/>
            <person name="Jeffries T.W."/>
            <person name="Zinkel R."/>
            <person name="Barry K.W."/>
            <person name="Grigoriev I.V."/>
            <person name="Gasch A.P."/>
        </authorList>
    </citation>
    <scope>NUCLEOTIDE SEQUENCE [LARGE SCALE GENOMIC DNA]</scope>
    <source>
        <strain evidence="3">NRRL Y-27907 / 11-Y1</strain>
    </source>
</reference>
<keyword evidence="3" id="KW-1185">Reference proteome</keyword>
<dbReference type="PROSITE" id="PS50249">
    <property type="entry name" value="MPN"/>
    <property type="match status" value="1"/>
</dbReference>
<dbReference type="GO" id="GO:0008237">
    <property type="term" value="F:metallopeptidase activity"/>
    <property type="evidence" value="ECO:0007669"/>
    <property type="project" value="InterPro"/>
</dbReference>
<dbReference type="Pfam" id="PF01398">
    <property type="entry name" value="JAB"/>
    <property type="match status" value="1"/>
</dbReference>
<proteinExistence type="predicted"/>
<dbReference type="Gene3D" id="3.40.140.10">
    <property type="entry name" value="Cytidine Deaminase, domain 2"/>
    <property type="match status" value="1"/>
</dbReference>
<dbReference type="GO" id="GO:0003743">
    <property type="term" value="F:translation initiation factor activity"/>
    <property type="evidence" value="ECO:0007669"/>
    <property type="project" value="TreeGrafter"/>
</dbReference>
<name>G3AS68_SPAPN</name>
<dbReference type="STRING" id="619300.G3AS68"/>
<dbReference type="RefSeq" id="XP_007377060.1">
    <property type="nucleotide sequence ID" value="XM_007376998.1"/>
</dbReference>
<dbReference type="InterPro" id="IPR037518">
    <property type="entry name" value="MPN"/>
</dbReference>
<dbReference type="InParanoid" id="G3AS68"/>
<dbReference type="GO" id="GO:0071541">
    <property type="term" value="C:eukaryotic translation initiation factor 3 complex, eIF3m"/>
    <property type="evidence" value="ECO:0007669"/>
    <property type="project" value="TreeGrafter"/>
</dbReference>